<dbReference type="SUPFAM" id="SSF51735">
    <property type="entry name" value="NAD(P)-binding Rossmann-fold domains"/>
    <property type="match status" value="1"/>
</dbReference>
<dbReference type="CDD" id="cd05374">
    <property type="entry name" value="17beta-HSD-like_SDR_c"/>
    <property type="match status" value="1"/>
</dbReference>
<gene>
    <name evidence="6" type="ORF">SAMN05421833_12259</name>
</gene>
<evidence type="ECO:0000256" key="1">
    <source>
        <dbReference type="ARBA" id="ARBA00006484"/>
    </source>
</evidence>
<evidence type="ECO:0000256" key="2">
    <source>
        <dbReference type="ARBA" id="ARBA00023002"/>
    </source>
</evidence>
<evidence type="ECO:0000256" key="3">
    <source>
        <dbReference type="RuleBase" id="RU000363"/>
    </source>
</evidence>
<feature type="domain" description="Ketoreductase" evidence="5">
    <location>
        <begin position="8"/>
        <end position="215"/>
    </location>
</feature>
<dbReference type="STRING" id="58117.SAMN05421833_12259"/>
<accession>A0A1N7FIP6</accession>
<dbReference type="PRINTS" id="PR00081">
    <property type="entry name" value="GDHRDH"/>
</dbReference>
<evidence type="ECO:0000313" key="7">
    <source>
        <dbReference type="Proteomes" id="UP000186096"/>
    </source>
</evidence>
<dbReference type="SMART" id="SM00822">
    <property type="entry name" value="PKS_KR"/>
    <property type="match status" value="1"/>
</dbReference>
<name>A0A1N7FIP6_9ACTN</name>
<dbReference type="InterPro" id="IPR036291">
    <property type="entry name" value="NAD(P)-bd_dom_sf"/>
</dbReference>
<keyword evidence="7" id="KW-1185">Reference proteome</keyword>
<evidence type="ECO:0000313" key="6">
    <source>
        <dbReference type="EMBL" id="SIS00115.1"/>
    </source>
</evidence>
<sequence>MQDDTQGRVWLITGCSSGFGRELALAAAAAGDRVMATARRPETLSELAGQGEGRISTVALEVTERASIDAAVRATLALYGRIDVLVNNAGFTMIGAVEETSMEQLRALMEVNFFGAAEVTKAIVPLMREQRSGTIVQMSSLGGRMTYPGLAGYDAAKHALEAFSEALSSELTPLGIRVLLVEPGMFRTKISSNMVLAPENHPCASAPRLDGMGGGPDADRPRLTSVPVRSGRPEAGSRSDLLSSAPASGAPRSSPRRRRSARSGRTTPATWRRRRGSPRR</sequence>
<dbReference type="Gene3D" id="3.40.50.720">
    <property type="entry name" value="NAD(P)-binding Rossmann-like Domain"/>
    <property type="match status" value="1"/>
</dbReference>
<feature type="compositionally biased region" description="Low complexity" evidence="4">
    <location>
        <begin position="243"/>
        <end position="253"/>
    </location>
</feature>
<dbReference type="InterPro" id="IPR051911">
    <property type="entry name" value="SDR_oxidoreductase"/>
</dbReference>
<evidence type="ECO:0000259" key="5">
    <source>
        <dbReference type="SMART" id="SM00822"/>
    </source>
</evidence>
<feature type="compositionally biased region" description="Basic residues" evidence="4">
    <location>
        <begin position="271"/>
        <end position="280"/>
    </location>
</feature>
<evidence type="ECO:0000256" key="4">
    <source>
        <dbReference type="SAM" id="MobiDB-lite"/>
    </source>
</evidence>
<organism evidence="6 7">
    <name type="scientific">Microbispora rosea</name>
    <dbReference type="NCBI Taxonomy" id="58117"/>
    <lineage>
        <taxon>Bacteria</taxon>
        <taxon>Bacillati</taxon>
        <taxon>Actinomycetota</taxon>
        <taxon>Actinomycetes</taxon>
        <taxon>Streptosporangiales</taxon>
        <taxon>Streptosporangiaceae</taxon>
        <taxon>Microbispora</taxon>
    </lineage>
</organism>
<keyword evidence="2" id="KW-0560">Oxidoreductase</keyword>
<comment type="similarity">
    <text evidence="1 3">Belongs to the short-chain dehydrogenases/reductases (SDR) family.</text>
</comment>
<dbReference type="PANTHER" id="PTHR43976">
    <property type="entry name" value="SHORT CHAIN DEHYDROGENASE"/>
    <property type="match status" value="1"/>
</dbReference>
<dbReference type="Proteomes" id="UP000186096">
    <property type="component" value="Unassembled WGS sequence"/>
</dbReference>
<dbReference type="PANTHER" id="PTHR43976:SF16">
    <property type="entry name" value="SHORT-CHAIN DEHYDROGENASE_REDUCTASE FAMILY PROTEIN"/>
    <property type="match status" value="1"/>
</dbReference>
<dbReference type="AlphaFoldDB" id="A0A1N7FIP6"/>
<dbReference type="InterPro" id="IPR057326">
    <property type="entry name" value="KR_dom"/>
</dbReference>
<dbReference type="InterPro" id="IPR002347">
    <property type="entry name" value="SDR_fam"/>
</dbReference>
<reference evidence="7" key="1">
    <citation type="submission" date="2017-01" db="EMBL/GenBank/DDBJ databases">
        <authorList>
            <person name="Varghese N."/>
            <person name="Submissions S."/>
        </authorList>
    </citation>
    <scope>NUCLEOTIDE SEQUENCE [LARGE SCALE GENOMIC DNA]</scope>
    <source>
        <strain evidence="7">ATCC 12950</strain>
    </source>
</reference>
<feature type="region of interest" description="Disordered" evidence="4">
    <location>
        <begin position="205"/>
        <end position="280"/>
    </location>
</feature>
<dbReference type="EMBL" id="FTNI01000022">
    <property type="protein sequence ID" value="SIS00115.1"/>
    <property type="molecule type" value="Genomic_DNA"/>
</dbReference>
<dbReference type="RefSeq" id="WP_076439162.1">
    <property type="nucleotide sequence ID" value="NZ_FTNI01000022.1"/>
</dbReference>
<dbReference type="PRINTS" id="PR00080">
    <property type="entry name" value="SDRFAMILY"/>
</dbReference>
<protein>
    <submittedName>
        <fullName evidence="6">NADP-dependent 3-hydroxy acid dehydrogenase YdfG</fullName>
    </submittedName>
</protein>
<proteinExistence type="inferred from homology"/>
<dbReference type="Pfam" id="PF00106">
    <property type="entry name" value="adh_short"/>
    <property type="match status" value="1"/>
</dbReference>
<dbReference type="OrthoDB" id="9792003at2"/>
<dbReference type="GO" id="GO:0016491">
    <property type="term" value="F:oxidoreductase activity"/>
    <property type="evidence" value="ECO:0007669"/>
    <property type="project" value="UniProtKB-KW"/>
</dbReference>